<dbReference type="GO" id="GO:0016757">
    <property type="term" value="F:glycosyltransferase activity"/>
    <property type="evidence" value="ECO:0007669"/>
    <property type="project" value="UniProtKB-KW"/>
</dbReference>
<keyword evidence="3" id="KW-0328">Glycosyltransferase</keyword>
<organism evidence="11 12">
    <name type="scientific">Desulfocicer vacuolatum DSM 3385</name>
    <dbReference type="NCBI Taxonomy" id="1121400"/>
    <lineage>
        <taxon>Bacteria</taxon>
        <taxon>Pseudomonadati</taxon>
        <taxon>Thermodesulfobacteriota</taxon>
        <taxon>Desulfobacteria</taxon>
        <taxon>Desulfobacterales</taxon>
        <taxon>Desulfobacteraceae</taxon>
        <taxon>Desulfocicer</taxon>
    </lineage>
</organism>
<feature type="transmembrane region" description="Helical" evidence="9">
    <location>
        <begin position="280"/>
        <end position="305"/>
    </location>
</feature>
<evidence type="ECO:0000256" key="9">
    <source>
        <dbReference type="SAM" id="Phobius"/>
    </source>
</evidence>
<evidence type="ECO:0000256" key="2">
    <source>
        <dbReference type="ARBA" id="ARBA00022475"/>
    </source>
</evidence>
<dbReference type="RefSeq" id="WP_084070526.1">
    <property type="nucleotide sequence ID" value="NZ_FWXY01000018.1"/>
</dbReference>
<name>A0A1W2DLZ6_9BACT</name>
<dbReference type="EMBL" id="FWXY01000018">
    <property type="protein sequence ID" value="SMC98058.1"/>
    <property type="molecule type" value="Genomic_DNA"/>
</dbReference>
<dbReference type="FunFam" id="3.90.550.10:FF:000079">
    <property type="entry name" value="Probable glycosyl transferase"/>
    <property type="match status" value="1"/>
</dbReference>
<dbReference type="PANTHER" id="PTHR48090:SF1">
    <property type="entry name" value="PROPHAGE BACTOPRENOL GLUCOSYL TRANSFERASE HOMOLOG"/>
    <property type="match status" value="1"/>
</dbReference>
<evidence type="ECO:0000256" key="8">
    <source>
        <dbReference type="ARBA" id="ARBA00038152"/>
    </source>
</evidence>
<dbReference type="GO" id="GO:0005886">
    <property type="term" value="C:plasma membrane"/>
    <property type="evidence" value="ECO:0007669"/>
    <property type="project" value="UniProtKB-SubCell"/>
</dbReference>
<sequence>MPKKYAKGIIPLTPGFQDQVLTIIVPVYNEAQVIASFHERLETALDNTPVRRTEIIYINDGSKDSSMSILTRIVGNNVNVELIEFSRNFGKEAAMSAGLNLANGDAVIIIDADLQDPPELIPEMVRQWFQGYDVVNMRRSSRAGETFFKKKTARIFYWLIALLGPVKMPEDVGDFRLLSRRAVDALKQLPERNRFMKGLFAWVGFSVTEISYRRDPRFAGNTKWNYLGLFNLAVEGITSYTVTPLRFSSYLGLMVSVGVFGYGLFTFLKTLLYGDPVQGFPTLMLFILFLGGMQLLAIGIVGEYIGRIFMETKNRPLYIIKNHIDGTATSFSSANNIPKRSLL</sequence>
<dbReference type="STRING" id="1121400.SAMN02746065_11869"/>
<keyword evidence="2" id="KW-1003">Cell membrane</keyword>
<feature type="domain" description="Glycosyltransferase 2-like" evidence="10">
    <location>
        <begin position="22"/>
        <end position="185"/>
    </location>
</feature>
<dbReference type="Proteomes" id="UP000192418">
    <property type="component" value="Unassembled WGS sequence"/>
</dbReference>
<evidence type="ECO:0000256" key="3">
    <source>
        <dbReference type="ARBA" id="ARBA00022676"/>
    </source>
</evidence>
<comment type="subcellular location">
    <subcellularLocation>
        <location evidence="1">Cell membrane</location>
        <topology evidence="1">Multi-pass membrane protein</topology>
    </subcellularLocation>
</comment>
<keyword evidence="6 9" id="KW-1133">Transmembrane helix</keyword>
<dbReference type="InterPro" id="IPR001173">
    <property type="entry name" value="Glyco_trans_2-like"/>
</dbReference>
<keyword evidence="4 11" id="KW-0808">Transferase</keyword>
<proteinExistence type="inferred from homology"/>
<evidence type="ECO:0000313" key="11">
    <source>
        <dbReference type="EMBL" id="SMC98058.1"/>
    </source>
</evidence>
<keyword evidence="5 9" id="KW-0812">Transmembrane</keyword>
<evidence type="ECO:0000256" key="7">
    <source>
        <dbReference type="ARBA" id="ARBA00023136"/>
    </source>
</evidence>
<gene>
    <name evidence="11" type="ORF">SAMN02746065_11869</name>
</gene>
<accession>A0A1W2DLZ6</accession>
<keyword evidence="12" id="KW-1185">Reference proteome</keyword>
<dbReference type="CDD" id="cd04187">
    <property type="entry name" value="DPM1_like_bac"/>
    <property type="match status" value="1"/>
</dbReference>
<keyword evidence="7 9" id="KW-0472">Membrane</keyword>
<evidence type="ECO:0000313" key="12">
    <source>
        <dbReference type="Proteomes" id="UP000192418"/>
    </source>
</evidence>
<dbReference type="Pfam" id="PF00535">
    <property type="entry name" value="Glycos_transf_2"/>
    <property type="match status" value="1"/>
</dbReference>
<dbReference type="Gene3D" id="3.90.550.10">
    <property type="entry name" value="Spore Coat Polysaccharide Biosynthesis Protein SpsA, Chain A"/>
    <property type="match status" value="1"/>
</dbReference>
<evidence type="ECO:0000256" key="6">
    <source>
        <dbReference type="ARBA" id="ARBA00022989"/>
    </source>
</evidence>
<evidence type="ECO:0000259" key="10">
    <source>
        <dbReference type="Pfam" id="PF00535"/>
    </source>
</evidence>
<dbReference type="InterPro" id="IPR050256">
    <property type="entry name" value="Glycosyltransferase_2"/>
</dbReference>
<reference evidence="11 12" key="1">
    <citation type="submission" date="2017-04" db="EMBL/GenBank/DDBJ databases">
        <authorList>
            <person name="Afonso C.L."/>
            <person name="Miller P.J."/>
            <person name="Scott M.A."/>
            <person name="Spackman E."/>
            <person name="Goraichik I."/>
            <person name="Dimitrov K.M."/>
            <person name="Suarez D.L."/>
            <person name="Swayne D.E."/>
        </authorList>
    </citation>
    <scope>NUCLEOTIDE SEQUENCE [LARGE SCALE GENOMIC DNA]</scope>
    <source>
        <strain evidence="11 12">DSM 3385</strain>
    </source>
</reference>
<evidence type="ECO:0000256" key="5">
    <source>
        <dbReference type="ARBA" id="ARBA00022692"/>
    </source>
</evidence>
<dbReference type="PANTHER" id="PTHR48090">
    <property type="entry name" value="UNDECAPRENYL-PHOSPHATE 4-DEOXY-4-FORMAMIDO-L-ARABINOSE TRANSFERASE-RELATED"/>
    <property type="match status" value="1"/>
</dbReference>
<dbReference type="SUPFAM" id="SSF53448">
    <property type="entry name" value="Nucleotide-diphospho-sugar transferases"/>
    <property type="match status" value="1"/>
</dbReference>
<dbReference type="InterPro" id="IPR029044">
    <property type="entry name" value="Nucleotide-diphossugar_trans"/>
</dbReference>
<dbReference type="OrthoDB" id="9802649at2"/>
<evidence type="ECO:0000256" key="1">
    <source>
        <dbReference type="ARBA" id="ARBA00004651"/>
    </source>
</evidence>
<protein>
    <submittedName>
        <fullName evidence="11">Glycosyltransferase involved in cell wall bisynthesis</fullName>
    </submittedName>
</protein>
<feature type="transmembrane region" description="Helical" evidence="9">
    <location>
        <begin position="250"/>
        <end position="268"/>
    </location>
</feature>
<evidence type="ECO:0000256" key="4">
    <source>
        <dbReference type="ARBA" id="ARBA00022679"/>
    </source>
</evidence>
<comment type="similarity">
    <text evidence="8">Belongs to the glycosyltransferase 2 family. GtrB subfamily.</text>
</comment>
<dbReference type="AlphaFoldDB" id="A0A1W2DLZ6"/>